<dbReference type="Gene3D" id="1.10.238.10">
    <property type="entry name" value="EF-hand"/>
    <property type="match status" value="1"/>
</dbReference>
<name>X6M6T7_RETFI</name>
<dbReference type="PANTHER" id="PTHR45628:SF7">
    <property type="entry name" value="VOLTAGE-DEPENDENT CALCIUM CHANNEL TYPE A SUBUNIT ALPHA-1"/>
    <property type="match status" value="1"/>
</dbReference>
<gene>
    <name evidence="9" type="ORF">RFI_28647</name>
</gene>
<evidence type="ECO:0000256" key="6">
    <source>
        <dbReference type="ARBA" id="ARBA00023303"/>
    </source>
</evidence>
<proteinExistence type="predicted"/>
<protein>
    <recommendedName>
        <fullName evidence="8">Voltage-dependent L-type calcium channel IQ-associated domain-containing protein</fullName>
    </recommendedName>
</protein>
<dbReference type="Proteomes" id="UP000023152">
    <property type="component" value="Unassembled WGS sequence"/>
</dbReference>
<keyword evidence="2" id="KW-0677">Repeat</keyword>
<dbReference type="PANTHER" id="PTHR45628">
    <property type="entry name" value="VOLTAGE-DEPENDENT CALCIUM CHANNEL TYPE A SUBUNIT ALPHA-1"/>
    <property type="match status" value="1"/>
</dbReference>
<evidence type="ECO:0000259" key="8">
    <source>
        <dbReference type="Pfam" id="PF16905"/>
    </source>
</evidence>
<dbReference type="Pfam" id="PF16905">
    <property type="entry name" value="GPHH"/>
    <property type="match status" value="1"/>
</dbReference>
<evidence type="ECO:0000313" key="9">
    <source>
        <dbReference type="EMBL" id="ETO08740.1"/>
    </source>
</evidence>
<dbReference type="GO" id="GO:0005891">
    <property type="term" value="C:voltage-gated calcium channel complex"/>
    <property type="evidence" value="ECO:0007669"/>
    <property type="project" value="TreeGrafter"/>
</dbReference>
<reference evidence="9 10" key="1">
    <citation type="journal article" date="2013" name="Curr. Biol.">
        <title>The Genome of the Foraminiferan Reticulomyxa filosa.</title>
        <authorList>
            <person name="Glockner G."/>
            <person name="Hulsmann N."/>
            <person name="Schleicher M."/>
            <person name="Noegel A.A."/>
            <person name="Eichinger L."/>
            <person name="Gallinger C."/>
            <person name="Pawlowski J."/>
            <person name="Sierra R."/>
            <person name="Euteneuer U."/>
            <person name="Pillet L."/>
            <person name="Moustafa A."/>
            <person name="Platzer M."/>
            <person name="Groth M."/>
            <person name="Szafranski K."/>
            <person name="Schliwa M."/>
        </authorList>
    </citation>
    <scope>NUCLEOTIDE SEQUENCE [LARGE SCALE GENOMIC DNA]</scope>
</reference>
<evidence type="ECO:0000313" key="10">
    <source>
        <dbReference type="Proteomes" id="UP000023152"/>
    </source>
</evidence>
<keyword evidence="4" id="KW-0406">Ion transport</keyword>
<feature type="domain" description="Voltage-dependent L-type calcium channel IQ-associated" evidence="8">
    <location>
        <begin position="33"/>
        <end position="69"/>
    </location>
</feature>
<evidence type="ECO:0000256" key="1">
    <source>
        <dbReference type="ARBA" id="ARBA00022448"/>
    </source>
</evidence>
<dbReference type="GO" id="GO:0098703">
    <property type="term" value="P:calcium ion import across plasma membrane"/>
    <property type="evidence" value="ECO:0007669"/>
    <property type="project" value="TreeGrafter"/>
</dbReference>
<evidence type="ECO:0000256" key="2">
    <source>
        <dbReference type="ARBA" id="ARBA00022737"/>
    </source>
</evidence>
<evidence type="ECO:0000256" key="7">
    <source>
        <dbReference type="SAM" id="MobiDB-lite"/>
    </source>
</evidence>
<keyword evidence="3" id="KW-0851">Voltage-gated channel</keyword>
<keyword evidence="5" id="KW-0325">Glycoprotein</keyword>
<evidence type="ECO:0000256" key="3">
    <source>
        <dbReference type="ARBA" id="ARBA00022882"/>
    </source>
</evidence>
<organism evidence="9 10">
    <name type="scientific">Reticulomyxa filosa</name>
    <dbReference type="NCBI Taxonomy" id="46433"/>
    <lineage>
        <taxon>Eukaryota</taxon>
        <taxon>Sar</taxon>
        <taxon>Rhizaria</taxon>
        <taxon>Retaria</taxon>
        <taxon>Foraminifera</taxon>
        <taxon>Monothalamids</taxon>
        <taxon>Reticulomyxidae</taxon>
        <taxon>Reticulomyxa</taxon>
    </lineage>
</organism>
<keyword evidence="6" id="KW-0407">Ion channel</keyword>
<accession>X6M6T7</accession>
<feature type="compositionally biased region" description="Basic and acidic residues" evidence="7">
    <location>
        <begin position="1"/>
        <end position="11"/>
    </location>
</feature>
<comment type="caution">
    <text evidence="9">The sequence shown here is derived from an EMBL/GenBank/DDBJ whole genome shotgun (WGS) entry which is preliminary data.</text>
</comment>
<feature type="region of interest" description="Disordered" evidence="7">
    <location>
        <begin position="1"/>
        <end position="23"/>
    </location>
</feature>
<dbReference type="InterPro" id="IPR031649">
    <property type="entry name" value="GPHH_dom"/>
</dbReference>
<evidence type="ECO:0000256" key="4">
    <source>
        <dbReference type="ARBA" id="ARBA00023065"/>
    </source>
</evidence>
<sequence length="295" mass="33980">MKKNESARDESKQEDEDTSTNSSAQVLESHLAQFVEAWSWFDPMATERVSVGHIYDLLQKVPLPLGIGESGTGKDLNQLLKECEIGVQSDNTIIFHELLYALCERMEGCYVNEDCKIVMNIHKRFYRKFSILVPNTPTLRFVWAVTRVQRAWKKRLLYLRAKKKMNLSRRSIVNASLQQQQENQIPELNTFEKKLEIVSSTKCLNVDTSLILESKDISSLPITVVNKIEEYSDPSINMLIKQESKLNQKTQETTCIQLTDNKHQDDASILSKKQINPCVENEIEIEREQITDISK</sequence>
<evidence type="ECO:0000256" key="5">
    <source>
        <dbReference type="ARBA" id="ARBA00023180"/>
    </source>
</evidence>
<keyword evidence="10" id="KW-1185">Reference proteome</keyword>
<dbReference type="InterPro" id="IPR050599">
    <property type="entry name" value="VDCC_alpha-1_subunit"/>
</dbReference>
<dbReference type="GO" id="GO:0008331">
    <property type="term" value="F:high voltage-gated calcium channel activity"/>
    <property type="evidence" value="ECO:0007669"/>
    <property type="project" value="TreeGrafter"/>
</dbReference>
<dbReference type="EMBL" id="ASPP01024741">
    <property type="protein sequence ID" value="ETO08740.1"/>
    <property type="molecule type" value="Genomic_DNA"/>
</dbReference>
<dbReference type="AlphaFoldDB" id="X6M6T7"/>
<keyword evidence="1" id="KW-0813">Transport</keyword>